<feature type="region of interest" description="Disordered" evidence="1">
    <location>
        <begin position="108"/>
        <end position="176"/>
    </location>
</feature>
<evidence type="ECO:0000313" key="2">
    <source>
        <dbReference type="EMBL" id="PUZ45011.1"/>
    </source>
</evidence>
<keyword evidence="3" id="KW-1185">Reference proteome</keyword>
<dbReference type="AlphaFoldDB" id="A0A2T7CNW2"/>
<organism evidence="2 3">
    <name type="scientific">Panicum hallii var. hallii</name>
    <dbReference type="NCBI Taxonomy" id="1504633"/>
    <lineage>
        <taxon>Eukaryota</taxon>
        <taxon>Viridiplantae</taxon>
        <taxon>Streptophyta</taxon>
        <taxon>Embryophyta</taxon>
        <taxon>Tracheophyta</taxon>
        <taxon>Spermatophyta</taxon>
        <taxon>Magnoliopsida</taxon>
        <taxon>Liliopsida</taxon>
        <taxon>Poales</taxon>
        <taxon>Poaceae</taxon>
        <taxon>PACMAD clade</taxon>
        <taxon>Panicoideae</taxon>
        <taxon>Panicodae</taxon>
        <taxon>Paniceae</taxon>
        <taxon>Panicinae</taxon>
        <taxon>Panicum</taxon>
        <taxon>Panicum sect. Panicum</taxon>
    </lineage>
</organism>
<evidence type="ECO:0000256" key="1">
    <source>
        <dbReference type="SAM" id="MobiDB-lite"/>
    </source>
</evidence>
<name>A0A2T7CNW2_9POAL</name>
<reference evidence="2 3" key="1">
    <citation type="submission" date="2018-04" db="EMBL/GenBank/DDBJ databases">
        <title>WGS assembly of Panicum hallii var. hallii HAL2.</title>
        <authorList>
            <person name="Lovell J."/>
            <person name="Jenkins J."/>
            <person name="Lowry D."/>
            <person name="Mamidi S."/>
            <person name="Sreedasyam A."/>
            <person name="Weng X."/>
            <person name="Barry K."/>
            <person name="Bonette J."/>
            <person name="Campitelli B."/>
            <person name="Daum C."/>
            <person name="Gordon S."/>
            <person name="Gould B."/>
            <person name="Lipzen A."/>
            <person name="MacQueen A."/>
            <person name="Palacio-Mejia J."/>
            <person name="Plott C."/>
            <person name="Shakirov E."/>
            <person name="Shu S."/>
            <person name="Yoshinaga Y."/>
            <person name="Zane M."/>
            <person name="Rokhsar D."/>
            <person name="Grimwood J."/>
            <person name="Schmutz J."/>
            <person name="Juenger T."/>
        </authorList>
    </citation>
    <scope>NUCLEOTIDE SEQUENCE [LARGE SCALE GENOMIC DNA]</scope>
    <source>
        <strain evidence="3">cv. HAL2</strain>
    </source>
</reference>
<feature type="compositionally biased region" description="Basic residues" evidence="1">
    <location>
        <begin position="162"/>
        <end position="176"/>
    </location>
</feature>
<evidence type="ECO:0000313" key="3">
    <source>
        <dbReference type="Proteomes" id="UP000244336"/>
    </source>
</evidence>
<dbReference type="Gramene" id="PUZ45011">
    <property type="protein sequence ID" value="PUZ45011"/>
    <property type="gene ID" value="GQ55_8G185300"/>
</dbReference>
<gene>
    <name evidence="2" type="ORF">GQ55_8G185300</name>
</gene>
<accession>A0A2T7CNW2</accession>
<sequence length="240" mass="26417">MAPLACPSATTGHAATAWATCLYASAATPRHYHARPQSRAVSDMPRLDSCSLRHARTTSPHLTRAVAEPGASVHEPSACAAITQASSPPWPPHQAWPPLAALSFRRRRGEKWPDPDATSPDPDTTSPDLPSPAWIKHSKPRRRSGGYWHGRYGRGVALPSRSQHRRPHRHRPRGRTGFRLHGQAAARRDVGRRCVSGSGARSLPVSSESDAGPKRWSCVLLPKVLLYLWMVHTAYQEKKL</sequence>
<proteinExistence type="predicted"/>
<protein>
    <submittedName>
        <fullName evidence="2">Uncharacterized protein</fullName>
    </submittedName>
</protein>
<dbReference type="EMBL" id="CM009756">
    <property type="protein sequence ID" value="PUZ45011.1"/>
    <property type="molecule type" value="Genomic_DNA"/>
</dbReference>
<feature type="compositionally biased region" description="Low complexity" evidence="1">
    <location>
        <begin position="115"/>
        <end position="132"/>
    </location>
</feature>
<dbReference type="Proteomes" id="UP000244336">
    <property type="component" value="Chromosome 8"/>
</dbReference>